<dbReference type="Gene3D" id="1.10.3710.10">
    <property type="entry name" value="DNA polymerase III clamp loader subunits, C-terminal domain"/>
    <property type="match status" value="1"/>
</dbReference>
<dbReference type="SUPFAM" id="SSF48019">
    <property type="entry name" value="post-AAA+ oligomerization domain-like"/>
    <property type="match status" value="1"/>
</dbReference>
<dbReference type="RefSeq" id="WP_055257603.1">
    <property type="nucleotide sequence ID" value="NZ_CABIXL010000002.1"/>
</dbReference>
<dbReference type="PANTHER" id="PTHR13779">
    <property type="entry name" value="WERNER HELICASE-INTERACTING PROTEIN 1 FAMILY MEMBER"/>
    <property type="match status" value="1"/>
</dbReference>
<dbReference type="InterPro" id="IPR003593">
    <property type="entry name" value="AAA+_ATPase"/>
</dbReference>
<dbReference type="Gene3D" id="3.40.50.300">
    <property type="entry name" value="P-loop containing nucleotide triphosphate hydrolases"/>
    <property type="match status" value="1"/>
</dbReference>
<dbReference type="InterPro" id="IPR032423">
    <property type="entry name" value="AAA_assoc_2"/>
</dbReference>
<dbReference type="InterPro" id="IPR008824">
    <property type="entry name" value="RuvB-like_N"/>
</dbReference>
<evidence type="ECO:0000256" key="2">
    <source>
        <dbReference type="ARBA" id="ARBA00022840"/>
    </source>
</evidence>
<dbReference type="Pfam" id="PF16193">
    <property type="entry name" value="AAA_assoc_2"/>
    <property type="match status" value="1"/>
</dbReference>
<sequence length="412" mass="46721">MRPLADKIRPKTLDNVVGQKHLIGNNKILRRIIEKKEIPNMIFFGPSGVGKTTISNIIVNQTDKKLFKLNATTASLKDIEDITKNLDNLYGYNGVVLYLDEIQNFNKRQQQSLLSYIENGQITLIASTTENPYFSVYSALISRCLIFEFKPLNSDDIFLGLKNTINSLNEQESLNISYDIDALKKISILSKGDLRKAINILDVLIKSNLKHNIHIDLTSVLELNTESFFMDESKYYDYISMLQKSIRGSDTDASILALSVLLKTGHFDDIIRRLLVIASEDCGLAMGNMYSSFFSLINAAKMVGMPEAKIILAHAVILLSTSPKSNSAYVAISKAFNDIEKKYIGPVLNHLRDCHYEGSKKLGITGYKYPHDYPNHYVKQDYMPDNLKGTTYYTPCDNKYENSLKEYWSKIK</sequence>
<evidence type="ECO:0000259" key="3">
    <source>
        <dbReference type="SMART" id="SM00382"/>
    </source>
</evidence>
<keyword evidence="1" id="KW-0547">Nucleotide-binding</keyword>
<comment type="caution">
    <text evidence="4">The sequence shown here is derived from an EMBL/GenBank/DDBJ whole genome shotgun (WGS) entry which is preliminary data.</text>
</comment>
<dbReference type="InterPro" id="IPR051314">
    <property type="entry name" value="AAA_ATPase_RarA/MGS1/WRNIP1"/>
</dbReference>
<keyword evidence="5" id="KW-1185">Reference proteome</keyword>
<dbReference type="CDD" id="cd18139">
    <property type="entry name" value="HLD_clamp_RarA"/>
    <property type="match status" value="1"/>
</dbReference>
<accession>A0ABM9UN79</accession>
<dbReference type="EMBL" id="CYZR01000002">
    <property type="protein sequence ID" value="CUN62254.1"/>
    <property type="molecule type" value="Genomic_DNA"/>
</dbReference>
<name>A0ABM9UN79_SARVE</name>
<dbReference type="Gene3D" id="1.10.8.60">
    <property type="match status" value="1"/>
</dbReference>
<dbReference type="SMART" id="SM00382">
    <property type="entry name" value="AAA"/>
    <property type="match status" value="1"/>
</dbReference>
<evidence type="ECO:0000313" key="4">
    <source>
        <dbReference type="EMBL" id="CUN62254.1"/>
    </source>
</evidence>
<dbReference type="Gene3D" id="1.20.272.10">
    <property type="match status" value="1"/>
</dbReference>
<gene>
    <name evidence="4" type="primary">rarA</name>
    <name evidence="4" type="ORF">ERS852473_00656</name>
</gene>
<reference evidence="4 5" key="1">
    <citation type="submission" date="2015-09" db="EMBL/GenBank/DDBJ databases">
        <authorList>
            <consortium name="Pathogen Informatics"/>
        </authorList>
    </citation>
    <scope>NUCLEOTIDE SEQUENCE [LARGE SCALE GENOMIC DNA]</scope>
    <source>
        <strain evidence="4 5">2789STDY5834858</strain>
    </source>
</reference>
<feature type="domain" description="AAA+ ATPase" evidence="3">
    <location>
        <begin position="37"/>
        <end position="152"/>
    </location>
</feature>
<dbReference type="Pfam" id="PF12002">
    <property type="entry name" value="MgsA_C"/>
    <property type="match status" value="1"/>
</dbReference>
<proteinExistence type="predicted"/>
<dbReference type="InterPro" id="IPR008921">
    <property type="entry name" value="DNA_pol3_clamp-load_cplx_C"/>
</dbReference>
<keyword evidence="2" id="KW-0067">ATP-binding</keyword>
<protein>
    <submittedName>
        <fullName evidence="4">Replication-associated recombination protein A</fullName>
    </submittedName>
</protein>
<dbReference type="InterPro" id="IPR021886">
    <property type="entry name" value="MgsA_C"/>
</dbReference>
<evidence type="ECO:0000256" key="1">
    <source>
        <dbReference type="ARBA" id="ARBA00022741"/>
    </source>
</evidence>
<dbReference type="Pfam" id="PF05496">
    <property type="entry name" value="RuvB_N"/>
    <property type="match status" value="1"/>
</dbReference>
<dbReference type="SUPFAM" id="SSF52540">
    <property type="entry name" value="P-loop containing nucleoside triphosphate hydrolases"/>
    <property type="match status" value="1"/>
</dbReference>
<evidence type="ECO:0000313" key="5">
    <source>
        <dbReference type="Proteomes" id="UP000095488"/>
    </source>
</evidence>
<dbReference type="Proteomes" id="UP000095488">
    <property type="component" value="Unassembled WGS sequence"/>
</dbReference>
<dbReference type="InterPro" id="IPR027417">
    <property type="entry name" value="P-loop_NTPase"/>
</dbReference>
<dbReference type="PANTHER" id="PTHR13779:SF7">
    <property type="entry name" value="ATPASE WRNIP1"/>
    <property type="match status" value="1"/>
</dbReference>
<dbReference type="CDD" id="cd00009">
    <property type="entry name" value="AAA"/>
    <property type="match status" value="1"/>
</dbReference>
<organism evidence="4 5">
    <name type="scientific">Sarcina ventriculi</name>
    <name type="common">Clostridium ventriculi</name>
    <dbReference type="NCBI Taxonomy" id="1267"/>
    <lineage>
        <taxon>Bacteria</taxon>
        <taxon>Bacillati</taxon>
        <taxon>Bacillota</taxon>
        <taxon>Clostridia</taxon>
        <taxon>Eubacteriales</taxon>
        <taxon>Clostridiaceae</taxon>
        <taxon>Sarcina</taxon>
    </lineage>
</organism>